<dbReference type="EMBL" id="JACARF010000003">
    <property type="protein sequence ID" value="NWE74723.1"/>
    <property type="molecule type" value="Genomic_DNA"/>
</dbReference>
<organism evidence="3 5">
    <name type="scientific">Pseudomonas yamanorum</name>
    <dbReference type="NCBI Taxonomy" id="515393"/>
    <lineage>
        <taxon>Bacteria</taxon>
        <taxon>Pseudomonadati</taxon>
        <taxon>Pseudomonadota</taxon>
        <taxon>Gammaproteobacteria</taxon>
        <taxon>Pseudomonadales</taxon>
        <taxon>Pseudomonadaceae</taxon>
        <taxon>Pseudomonas</taxon>
    </lineage>
</organism>
<proteinExistence type="predicted"/>
<sequence length="275" mass="31139">MGLLLILPLLVSGYLVCLKHPGHYCRLHRFEGQLLYLQVARLGWTCLVLSFVLTTLILCLSKQPLQLAGQAIPIDYSAYLGKLLVELDIATERNHGLWVFLLQVGLTAMIIPYCWARLFVRWRLRRLQLASEEELNQQLMLELLTGRPLRTLLRESIARGSQCMFTLNDRNVYVGVVSSICEPNESEGIDHAFSLIPTCSGYRDKDTLEIVLNTEYPDASDAISIMLLQEAVVSATRFDPATWMSFQSRTRAKPQPIRSYRRTSAHKKKTPGACA</sequence>
<keyword evidence="2" id="KW-0812">Transmembrane</keyword>
<evidence type="ECO:0000256" key="2">
    <source>
        <dbReference type="SAM" id="Phobius"/>
    </source>
</evidence>
<feature type="transmembrane region" description="Helical" evidence="2">
    <location>
        <begin position="97"/>
        <end position="116"/>
    </location>
</feature>
<evidence type="ECO:0000313" key="3">
    <source>
        <dbReference type="EMBL" id="NWE15063.1"/>
    </source>
</evidence>
<feature type="compositionally biased region" description="Basic residues" evidence="1">
    <location>
        <begin position="259"/>
        <end position="275"/>
    </location>
</feature>
<dbReference type="EMBL" id="JACARG010000039">
    <property type="protein sequence ID" value="NWE15063.1"/>
    <property type="molecule type" value="Genomic_DNA"/>
</dbReference>
<name>A0A7Y8JQL6_9PSED</name>
<keyword evidence="2" id="KW-1133">Transmembrane helix</keyword>
<keyword evidence="2" id="KW-0472">Membrane</keyword>
<reference evidence="5 6" key="1">
    <citation type="submission" date="2020-04" db="EMBL/GenBank/DDBJ databases">
        <title>Molecular characterization of pseudomonads from Agaricus bisporus reveal novel blotch 2 pathogens in Western Europe.</title>
        <authorList>
            <person name="Taparia T."/>
            <person name="Krijger M."/>
            <person name="Haynes E."/>
            <person name="Elpinstone J.G."/>
            <person name="Noble R."/>
            <person name="Van Der Wolf J."/>
        </authorList>
    </citation>
    <scope>NUCLEOTIDE SEQUENCE [LARGE SCALE GENOMIC DNA]</scope>
    <source>
        <strain evidence="4 6">IPO3781</strain>
        <strain evidence="3 5">IPO3782</strain>
    </source>
</reference>
<dbReference type="Proteomes" id="UP000537188">
    <property type="component" value="Unassembled WGS sequence"/>
</dbReference>
<gene>
    <name evidence="3" type="ORF">HX822_19130</name>
    <name evidence="4" type="ORF">HX828_04070</name>
</gene>
<feature type="region of interest" description="Disordered" evidence="1">
    <location>
        <begin position="249"/>
        <end position="275"/>
    </location>
</feature>
<evidence type="ECO:0000313" key="4">
    <source>
        <dbReference type="EMBL" id="NWE74723.1"/>
    </source>
</evidence>
<evidence type="ECO:0000256" key="1">
    <source>
        <dbReference type="SAM" id="MobiDB-lite"/>
    </source>
</evidence>
<accession>A0A7Y8JQL6</accession>
<evidence type="ECO:0000313" key="6">
    <source>
        <dbReference type="Proteomes" id="UP000537188"/>
    </source>
</evidence>
<dbReference type="Proteomes" id="UP000531950">
    <property type="component" value="Unassembled WGS sequence"/>
</dbReference>
<dbReference type="AlphaFoldDB" id="A0A7Y8JQL6"/>
<protein>
    <submittedName>
        <fullName evidence="3">Uncharacterized protein</fullName>
    </submittedName>
</protein>
<evidence type="ECO:0000313" key="5">
    <source>
        <dbReference type="Proteomes" id="UP000531950"/>
    </source>
</evidence>
<dbReference type="RefSeq" id="WP_177078836.1">
    <property type="nucleotide sequence ID" value="NZ_JACARF010000003.1"/>
</dbReference>
<feature type="transmembrane region" description="Helical" evidence="2">
    <location>
        <begin position="42"/>
        <end position="60"/>
    </location>
</feature>
<comment type="caution">
    <text evidence="3">The sequence shown here is derived from an EMBL/GenBank/DDBJ whole genome shotgun (WGS) entry which is preliminary data.</text>
</comment>